<protein>
    <submittedName>
        <fullName evidence="1">Uncharacterized protein</fullName>
    </submittedName>
</protein>
<dbReference type="Proteomes" id="UP000003009">
    <property type="component" value="Unassembled WGS sequence"/>
</dbReference>
<reference evidence="1" key="1">
    <citation type="submission" date="2009-04" db="EMBL/GenBank/DDBJ databases">
        <authorList>
            <person name="Weinstock G."/>
            <person name="Sodergren E."/>
            <person name="Clifton S."/>
            <person name="Fulton L."/>
            <person name="Fulton B."/>
            <person name="Courtney L."/>
            <person name="Fronick C."/>
            <person name="Harrison M."/>
            <person name="Strong C."/>
            <person name="Farmer C."/>
            <person name="Delahaunty K."/>
            <person name="Markovic C."/>
            <person name="Hall O."/>
            <person name="Minx P."/>
            <person name="Tomlinson C."/>
            <person name="Mitreva M."/>
            <person name="Nelson J."/>
            <person name="Hou S."/>
            <person name="Wollam A."/>
            <person name="Pepin K.H."/>
            <person name="Johnson M."/>
            <person name="Bhonagiri V."/>
            <person name="Nash W.E."/>
            <person name="Warren W."/>
            <person name="Chinwalla A."/>
            <person name="Mardis E.R."/>
            <person name="Wilson R.K."/>
        </authorList>
    </citation>
    <scope>NUCLEOTIDE SEQUENCE [LARGE SCALE GENOMIC DNA]</scope>
    <source>
        <strain evidence="1">ATCC 51147</strain>
    </source>
</reference>
<dbReference type="AlphaFoldDB" id="C4GFJ3"/>
<dbReference type="STRING" id="629741.GCWU000324_00909"/>
<keyword evidence="2" id="KW-1185">Reference proteome</keyword>
<dbReference type="EMBL" id="ACJW02000002">
    <property type="protein sequence ID" value="EEP68998.1"/>
    <property type="molecule type" value="Genomic_DNA"/>
</dbReference>
<dbReference type="HOGENOM" id="CLU_3153821_0_0_4"/>
<gene>
    <name evidence="1" type="ORF">GCWU000324_00909</name>
</gene>
<accession>C4GFJ3</accession>
<name>C4GFJ3_9NEIS</name>
<proteinExistence type="predicted"/>
<evidence type="ECO:0000313" key="1">
    <source>
        <dbReference type="EMBL" id="EEP68998.1"/>
    </source>
</evidence>
<comment type="caution">
    <text evidence="1">The sequence shown here is derived from an EMBL/GenBank/DDBJ whole genome shotgun (WGS) entry which is preliminary data.</text>
</comment>
<sequence>MAKRFQAALMRRHRGSLKAEGFNEVKTVSPIFRLPQLCLAGARLASKP</sequence>
<organism evidence="1 2">
    <name type="scientific">Kingella oralis ATCC 51147</name>
    <dbReference type="NCBI Taxonomy" id="629741"/>
    <lineage>
        <taxon>Bacteria</taxon>
        <taxon>Pseudomonadati</taxon>
        <taxon>Pseudomonadota</taxon>
        <taxon>Betaproteobacteria</taxon>
        <taxon>Neisseriales</taxon>
        <taxon>Neisseriaceae</taxon>
        <taxon>Kingella</taxon>
    </lineage>
</organism>
<evidence type="ECO:0000313" key="2">
    <source>
        <dbReference type="Proteomes" id="UP000003009"/>
    </source>
</evidence>